<feature type="transmembrane region" description="Helical" evidence="1">
    <location>
        <begin position="7"/>
        <end position="29"/>
    </location>
</feature>
<keyword evidence="1" id="KW-1133">Transmembrane helix</keyword>
<feature type="transmembrane region" description="Helical" evidence="1">
    <location>
        <begin position="112"/>
        <end position="132"/>
    </location>
</feature>
<evidence type="ECO:0000313" key="2">
    <source>
        <dbReference type="EMBL" id="VWX38644.1"/>
    </source>
</evidence>
<accession>A0A653IJ43</accession>
<evidence type="ECO:0000313" key="3">
    <source>
        <dbReference type="Proteomes" id="UP000439752"/>
    </source>
</evidence>
<dbReference type="AlphaFoldDB" id="A0A653IJ43"/>
<dbReference type="EMBL" id="CABWKQ010000056">
    <property type="protein sequence ID" value="VWX38644.1"/>
    <property type="molecule type" value="Genomic_DNA"/>
</dbReference>
<name>A0A653IJ43_9BACL</name>
<dbReference type="RefSeq" id="WP_159172511.1">
    <property type="nucleotide sequence ID" value="NZ_LR732308.1"/>
</dbReference>
<reference evidence="2 3" key="1">
    <citation type="submission" date="2019-10" db="EMBL/GenBank/DDBJ databases">
        <authorList>
            <person name="Karimi E."/>
        </authorList>
    </citation>
    <scope>NUCLEOTIDE SEQUENCE [LARGE SCALE GENOMIC DNA]</scope>
    <source>
        <strain evidence="2">Exiguobacterium sp. 9Y</strain>
    </source>
</reference>
<sequence length="147" mass="16389">MFNKLIAAGLTSIVTSGLLTLILSIYAFFQDLGEDVYFSAVDLFLIYTVYSFPIILISGLMVGLLIKRILSFFPTSRNTFFISAVLYGLSGSLIALVLLLSNHEGNYTFSDLYFLLLAILLAGSSAFCYFLISYQLQRKRPLTPPKK</sequence>
<keyword evidence="3" id="KW-1185">Reference proteome</keyword>
<feature type="transmembrane region" description="Helical" evidence="1">
    <location>
        <begin position="78"/>
        <end position="100"/>
    </location>
</feature>
<protein>
    <submittedName>
        <fullName evidence="2">Uncharacterized protein</fullName>
    </submittedName>
</protein>
<proteinExistence type="predicted"/>
<feature type="transmembrane region" description="Helical" evidence="1">
    <location>
        <begin position="44"/>
        <end position="66"/>
    </location>
</feature>
<keyword evidence="1" id="KW-0472">Membrane</keyword>
<evidence type="ECO:0000256" key="1">
    <source>
        <dbReference type="SAM" id="Phobius"/>
    </source>
</evidence>
<organism evidence="2 3">
    <name type="scientific">Exiguobacterium oxidotolerans</name>
    <dbReference type="NCBI Taxonomy" id="223958"/>
    <lineage>
        <taxon>Bacteria</taxon>
        <taxon>Bacillati</taxon>
        <taxon>Bacillota</taxon>
        <taxon>Bacilli</taxon>
        <taxon>Bacillales</taxon>
        <taxon>Bacillales Family XII. Incertae Sedis</taxon>
        <taxon>Exiguobacterium</taxon>
    </lineage>
</organism>
<keyword evidence="1" id="KW-0812">Transmembrane</keyword>
<dbReference type="Proteomes" id="UP000439752">
    <property type="component" value="Unassembled WGS sequence"/>
</dbReference>
<gene>
    <name evidence="2" type="ORF">EXIGUO9Y_60016</name>
</gene>